<protein>
    <submittedName>
        <fullName evidence="1">Uncharacterized protein</fullName>
    </submittedName>
</protein>
<dbReference type="EMBL" id="JAWRVG010000026">
    <property type="protein sequence ID" value="KAK4070054.1"/>
    <property type="molecule type" value="Genomic_DNA"/>
</dbReference>
<evidence type="ECO:0000313" key="2">
    <source>
        <dbReference type="Proteomes" id="UP001273209"/>
    </source>
</evidence>
<name>A0AAE1IAL7_9HYPO</name>
<accession>A0AAE1IAL7</accession>
<keyword evidence="2" id="KW-1185">Reference proteome</keyword>
<gene>
    <name evidence="1" type="ORF">Triagg1_6475</name>
</gene>
<dbReference type="Proteomes" id="UP001273209">
    <property type="component" value="Unassembled WGS sequence"/>
</dbReference>
<evidence type="ECO:0000313" key="1">
    <source>
        <dbReference type="EMBL" id="KAK4070054.1"/>
    </source>
</evidence>
<reference evidence="1" key="1">
    <citation type="submission" date="2023-11" db="EMBL/GenBank/DDBJ databases">
        <title>The genome sequences of three competitors of mushroom-forming fungi.</title>
        <authorList>
            <person name="Beijen E."/>
            <person name="Ohm R.A."/>
        </authorList>
    </citation>
    <scope>NUCLEOTIDE SEQUENCE</scope>
    <source>
        <strain evidence="1">CBS 100526</strain>
    </source>
</reference>
<dbReference type="AlphaFoldDB" id="A0AAE1IAL7"/>
<dbReference type="RefSeq" id="XP_062754412.1">
    <property type="nucleotide sequence ID" value="XM_062901103.1"/>
</dbReference>
<dbReference type="GeneID" id="87921008"/>
<comment type="caution">
    <text evidence="1">The sequence shown here is derived from an EMBL/GenBank/DDBJ whole genome shotgun (WGS) entry which is preliminary data.</text>
</comment>
<sequence>MSPHVKHHHARAIQELARPIVKAPTDDSSVGEHGCCPITEKILDEIVSHVYDVAKATVPGYDTQALKQRLEVFIKKHYPHSAENDASKSDEETTGEKNAEVVTKVHVHQKIAHEFAAKLEEISGLNGLNVHDVLANKDHFHKLGRHIKRRLERHHEIAGDNIDEADKVAYKHYDTVSENDFSEVSTYDSEETDEPFMEKVDDGATQALRKLVDQVAFEFIIEVVDKREKRKEKKKQNEKYDFGFEGFVKLFDDAANFYTDFDFKSFVKLFKHATNLNTGLNLEDSVELSEITTNFYSDFDLWGIVQLFEYEDGYVMVDRNTMMPSATEITGKAAARTRTWGFFRRD</sequence>
<organism evidence="1 2">
    <name type="scientific">Trichoderma aggressivum f. europaeum</name>
    <dbReference type="NCBI Taxonomy" id="173218"/>
    <lineage>
        <taxon>Eukaryota</taxon>
        <taxon>Fungi</taxon>
        <taxon>Dikarya</taxon>
        <taxon>Ascomycota</taxon>
        <taxon>Pezizomycotina</taxon>
        <taxon>Sordariomycetes</taxon>
        <taxon>Hypocreomycetidae</taxon>
        <taxon>Hypocreales</taxon>
        <taxon>Hypocreaceae</taxon>
        <taxon>Trichoderma</taxon>
    </lineage>
</organism>
<proteinExistence type="predicted"/>